<dbReference type="Proteomes" id="UP000471640">
    <property type="component" value="Unassembled WGS sequence"/>
</dbReference>
<accession>A0A6P1DWN5</accession>
<sequence length="261" mass="29783">MQLGLVLGVACVGVSCGEAPDGSWTTARPIHGFRVVASYPHDPQAFTQGLAIHMGQLYEGTGSYGKSVVRRVDLTTGRSLRETQLAPEFFGEGITLWDDKLIQLTWRNHQGFIYARETFAREHSFTLAWEGWGLTHDGRQWIASDGTEVLRFLDPQTQRVVRRLRVMDEDRPLRYLNELEYIDGQVWANIWHNDLIARIDPESGQVVSYVDLSGLYPEQHSRKHEQVLNGIAYDADANRLFVTGKNWPRLYEIQVLEGQQN</sequence>
<name>A0A6P1DWN5_9GAMM</name>
<dbReference type="PANTHER" id="PTHR31270:SF1">
    <property type="entry name" value="GLUTAMINYL-PEPTIDE CYCLOTRANSFERASE"/>
    <property type="match status" value="1"/>
</dbReference>
<dbReference type="PANTHER" id="PTHR31270">
    <property type="entry name" value="GLUTAMINYL-PEPTIDE CYCLOTRANSFERASE"/>
    <property type="match status" value="1"/>
</dbReference>
<dbReference type="InterPro" id="IPR011044">
    <property type="entry name" value="Quino_amine_DH_bsu"/>
</dbReference>
<dbReference type="InterPro" id="IPR007788">
    <property type="entry name" value="QCT"/>
</dbReference>
<reference evidence="2" key="1">
    <citation type="journal article" date="2020" name="Microbiol. Resour. Announc.">
        <title>Draft Genome Sequences of Thiorhodococcus mannitoliphagus and Thiorhodococcus minor, Purple Sulfur Photosynthetic Bacteria in the Gammaproteobacterial Family Chromatiaceae.</title>
        <authorList>
            <person name="Aviles F.A."/>
            <person name="Meyer T.E."/>
            <person name="Kyndt J.A."/>
        </authorList>
    </citation>
    <scope>NUCLEOTIDE SEQUENCE [LARGE SCALE GENOMIC DNA]</scope>
    <source>
        <strain evidence="2">DSM 18266</strain>
    </source>
</reference>
<keyword evidence="1" id="KW-0808">Transferase</keyword>
<evidence type="ECO:0000313" key="1">
    <source>
        <dbReference type="EMBL" id="NEX21860.1"/>
    </source>
</evidence>
<organism evidence="1 2">
    <name type="scientific">Thiorhodococcus mannitoliphagus</name>
    <dbReference type="NCBI Taxonomy" id="329406"/>
    <lineage>
        <taxon>Bacteria</taxon>
        <taxon>Pseudomonadati</taxon>
        <taxon>Pseudomonadota</taxon>
        <taxon>Gammaproteobacteria</taxon>
        <taxon>Chromatiales</taxon>
        <taxon>Chromatiaceae</taxon>
        <taxon>Thiorhodococcus</taxon>
    </lineage>
</organism>
<gene>
    <name evidence="1" type="ORF">G3480_16355</name>
</gene>
<comment type="caution">
    <text evidence="1">The sequence shown here is derived from an EMBL/GenBank/DDBJ whole genome shotgun (WGS) entry which is preliminary data.</text>
</comment>
<dbReference type="SUPFAM" id="SSF50969">
    <property type="entry name" value="YVTN repeat-like/Quinoprotein amine dehydrogenase"/>
    <property type="match status" value="1"/>
</dbReference>
<reference evidence="1 2" key="2">
    <citation type="submission" date="2020-02" db="EMBL/GenBank/DDBJ databases">
        <title>Genome sequences of Thiorhodococcus mannitoliphagus and Thiorhodococcus minor, purple sulfur photosynthetic bacteria in the gammaproteobacterial family, Chromatiaceae.</title>
        <authorList>
            <person name="Aviles F.A."/>
            <person name="Meyer T.E."/>
            <person name="Kyndt J.A."/>
        </authorList>
    </citation>
    <scope>NUCLEOTIDE SEQUENCE [LARGE SCALE GENOMIC DNA]</scope>
    <source>
        <strain evidence="1 2">DSM 18266</strain>
    </source>
</reference>
<dbReference type="InterPro" id="IPR015943">
    <property type="entry name" value="WD40/YVTN_repeat-like_dom_sf"/>
</dbReference>
<evidence type="ECO:0000313" key="2">
    <source>
        <dbReference type="Proteomes" id="UP000471640"/>
    </source>
</evidence>
<dbReference type="AlphaFoldDB" id="A0A6P1DWN5"/>
<dbReference type="GO" id="GO:0016603">
    <property type="term" value="F:glutaminyl-peptide cyclotransferase activity"/>
    <property type="evidence" value="ECO:0007669"/>
    <property type="project" value="InterPro"/>
</dbReference>
<proteinExistence type="predicted"/>
<dbReference type="EMBL" id="JAAIJR010000072">
    <property type="protein sequence ID" value="NEX21860.1"/>
    <property type="molecule type" value="Genomic_DNA"/>
</dbReference>
<keyword evidence="2" id="KW-1185">Reference proteome</keyword>
<dbReference type="Gene3D" id="2.130.10.10">
    <property type="entry name" value="YVTN repeat-like/Quinoprotein amine dehydrogenase"/>
    <property type="match status" value="1"/>
</dbReference>
<protein>
    <submittedName>
        <fullName evidence="1">Glutaminyl-peptide cyclotransferase</fullName>
    </submittedName>
</protein>
<dbReference type="Pfam" id="PF05096">
    <property type="entry name" value="Glu_cyclase_2"/>
    <property type="match status" value="1"/>
</dbReference>